<dbReference type="AlphaFoldDB" id="A0A240EJ31"/>
<keyword evidence="1" id="KW-0732">Signal</keyword>
<accession>A0A240EJ31</accession>
<proteinExistence type="predicted"/>
<name>A0A240EJ31_9VIBR</name>
<organism evidence="2 3">
    <name type="scientific">Vibrio thalassae</name>
    <dbReference type="NCBI Taxonomy" id="1243014"/>
    <lineage>
        <taxon>Bacteria</taxon>
        <taxon>Pseudomonadati</taxon>
        <taxon>Pseudomonadota</taxon>
        <taxon>Gammaproteobacteria</taxon>
        <taxon>Vibrionales</taxon>
        <taxon>Vibrionaceae</taxon>
        <taxon>Vibrio</taxon>
    </lineage>
</organism>
<sequence length="136" mass="15884">MMRQIMLLILLIATSHAALAKQDNQQNGPIDDWKGNVDVTFAGWTEHLKSTGRNQDNYIVGFRYKQFEAFTLLNSFNTRSYIVSYHPQIDWKSWAKVGLRLGGNQWIYERTESHSSRRYYPRICANVNTTLQTPRL</sequence>
<gene>
    <name evidence="2" type="ORF">VTH8203_01871</name>
</gene>
<keyword evidence="3" id="KW-1185">Reference proteome</keyword>
<feature type="signal peptide" evidence="1">
    <location>
        <begin position="1"/>
        <end position="20"/>
    </location>
</feature>
<protein>
    <submittedName>
        <fullName evidence="2">Uncharacterized protein</fullName>
    </submittedName>
</protein>
<dbReference type="Proteomes" id="UP000219336">
    <property type="component" value="Unassembled WGS sequence"/>
</dbReference>
<dbReference type="EMBL" id="OANU01000023">
    <property type="protein sequence ID" value="SNX48253.1"/>
    <property type="molecule type" value="Genomic_DNA"/>
</dbReference>
<reference evidence="3" key="1">
    <citation type="submission" date="2016-06" db="EMBL/GenBank/DDBJ databases">
        <authorList>
            <person name="Rodrigo-Torres L."/>
            <person name="Arahal R.D."/>
            <person name="Lucena T."/>
        </authorList>
    </citation>
    <scope>NUCLEOTIDE SEQUENCE [LARGE SCALE GENOMIC DNA]</scope>
    <source>
        <strain evidence="3">CECT8203</strain>
    </source>
</reference>
<dbReference type="RefSeq" id="WP_208617729.1">
    <property type="nucleotide sequence ID" value="NZ_JBHSII010000011.1"/>
</dbReference>
<evidence type="ECO:0000256" key="1">
    <source>
        <dbReference type="SAM" id="SignalP"/>
    </source>
</evidence>
<evidence type="ECO:0000313" key="2">
    <source>
        <dbReference type="EMBL" id="SNX48253.1"/>
    </source>
</evidence>
<evidence type="ECO:0000313" key="3">
    <source>
        <dbReference type="Proteomes" id="UP000219336"/>
    </source>
</evidence>
<feature type="chain" id="PRO_5012964111" evidence="1">
    <location>
        <begin position="21"/>
        <end position="136"/>
    </location>
</feature>